<dbReference type="Pfam" id="PF07302">
    <property type="entry name" value="AroM"/>
    <property type="match status" value="1"/>
</dbReference>
<sequence>MRKIGAITIGQSPRVDIIPELQALSGPDAEFLEMGALDGLSPAEVAEMRPQGNDEVLVTRMRDGSSVIISDSAVIPRLQGCIEELQRAGVSAIALLCTGTFPVFQSRVPILVPEHLLLNFVRGMKGPKPLKLGVLTPDEGQFRQQEARWRTVVEDVILRAASPYDGVARVVEEGHRFSGDGVDAVVLDCMGYSGEMKDALRQVLPCPVILARSVLGRFAAELA</sequence>
<evidence type="ECO:0000313" key="1">
    <source>
        <dbReference type="EMBL" id="SFV09580.1"/>
    </source>
</evidence>
<gene>
    <name evidence="1" type="ORF">SAMN05421543_1623</name>
</gene>
<dbReference type="GO" id="GO:0016855">
    <property type="term" value="F:racemase and epimerase activity, acting on amino acids and derivatives"/>
    <property type="evidence" value="ECO:0007669"/>
    <property type="project" value="InterPro"/>
</dbReference>
<proteinExistence type="predicted"/>
<dbReference type="Proteomes" id="UP000183508">
    <property type="component" value="Unassembled WGS sequence"/>
</dbReference>
<keyword evidence="2" id="KW-1185">Reference proteome</keyword>
<dbReference type="RefSeq" id="WP_074956863.1">
    <property type="nucleotide sequence ID" value="NZ_FPBV01000062.1"/>
</dbReference>
<accession>A0A1I7LIQ8</accession>
<dbReference type="InterPro" id="IPR010843">
    <property type="entry name" value="Uncharacterised_AroM"/>
</dbReference>
<dbReference type="EMBL" id="FPBV01000062">
    <property type="protein sequence ID" value="SFV09580.1"/>
    <property type="molecule type" value="Genomic_DNA"/>
</dbReference>
<dbReference type="OrthoDB" id="9798683at2"/>
<dbReference type="InterPro" id="IPR001920">
    <property type="entry name" value="Asp/Glu_race"/>
</dbReference>
<protein>
    <submittedName>
        <fullName evidence="1">Protein AroM</fullName>
    </submittedName>
</protein>
<dbReference type="Gene3D" id="3.40.50.1860">
    <property type="match status" value="1"/>
</dbReference>
<dbReference type="AlphaFoldDB" id="A0A1I7LIQ8"/>
<organism evidence="1 2">
    <name type="scientific">Alicyclobacillus macrosporangiidus</name>
    <dbReference type="NCBI Taxonomy" id="392015"/>
    <lineage>
        <taxon>Bacteria</taxon>
        <taxon>Bacillati</taxon>
        <taxon>Bacillota</taxon>
        <taxon>Bacilli</taxon>
        <taxon>Bacillales</taxon>
        <taxon>Alicyclobacillaceae</taxon>
        <taxon>Alicyclobacillus</taxon>
    </lineage>
</organism>
<evidence type="ECO:0000313" key="2">
    <source>
        <dbReference type="Proteomes" id="UP000183508"/>
    </source>
</evidence>
<name>A0A1I7LIQ8_9BACL</name>
<dbReference type="NCBIfam" id="NF007788">
    <property type="entry name" value="PRK10481.1"/>
    <property type="match status" value="1"/>
</dbReference>
<dbReference type="STRING" id="392015.SAMN05421543_1623"/>
<reference evidence="2" key="1">
    <citation type="submission" date="2016-10" db="EMBL/GenBank/DDBJ databases">
        <authorList>
            <person name="Varghese N."/>
        </authorList>
    </citation>
    <scope>NUCLEOTIDE SEQUENCE [LARGE SCALE GENOMIC DNA]</scope>
    <source>
        <strain evidence="2">DSM 17980</strain>
    </source>
</reference>